<gene>
    <name evidence="1" type="ORF">HMPREF0682_0945</name>
</gene>
<reference evidence="1" key="1">
    <citation type="submission" date="2013-08" db="EMBL/GenBank/DDBJ databases">
        <authorList>
            <person name="Durkin A.S."/>
            <person name="Haft D.R."/>
            <person name="McCorrison J."/>
            <person name="Torralba M."/>
            <person name="Gillis M."/>
            <person name="Haft D.H."/>
            <person name="Methe B."/>
            <person name="Sutton G."/>
            <person name="Nelson K.E."/>
        </authorList>
    </citation>
    <scope>NUCLEOTIDE SEQUENCE [LARGE SCALE GENOMIC DNA]</scope>
    <source>
        <strain evidence="1">F0233</strain>
    </source>
</reference>
<proteinExistence type="predicted"/>
<name>U2SFP1_9ACTN</name>
<evidence type="ECO:0000313" key="2">
    <source>
        <dbReference type="Proteomes" id="UP000017052"/>
    </source>
</evidence>
<dbReference type="Proteomes" id="UP000017052">
    <property type="component" value="Unassembled WGS sequence"/>
</dbReference>
<organism evidence="1 2">
    <name type="scientific">Propionibacterium acidifaciens F0233</name>
    <dbReference type="NCBI Taxonomy" id="553198"/>
    <lineage>
        <taxon>Bacteria</taxon>
        <taxon>Bacillati</taxon>
        <taxon>Actinomycetota</taxon>
        <taxon>Actinomycetes</taxon>
        <taxon>Propionibacteriales</taxon>
        <taxon>Propionibacteriaceae</taxon>
        <taxon>Propionibacterium</taxon>
    </lineage>
</organism>
<comment type="caution">
    <text evidence="1">The sequence shown here is derived from an EMBL/GenBank/DDBJ whole genome shotgun (WGS) entry which is preliminary data.</text>
</comment>
<dbReference type="AlphaFoldDB" id="U2SFP1"/>
<sequence length="39" mass="4206">MHRGCASWTPMVGWCSVVPPGACSRRRREPSSAADGGWC</sequence>
<keyword evidence="2" id="KW-1185">Reference proteome</keyword>
<accession>U2SFP1</accession>
<dbReference type="EMBL" id="ACVN02000051">
    <property type="protein sequence ID" value="ERK61487.1"/>
    <property type="molecule type" value="Genomic_DNA"/>
</dbReference>
<evidence type="ECO:0000313" key="1">
    <source>
        <dbReference type="EMBL" id="ERK61487.1"/>
    </source>
</evidence>
<protein>
    <submittedName>
        <fullName evidence="1">Uncharacterized protein</fullName>
    </submittedName>
</protein>